<comment type="caution">
    <text evidence="2">The sequence shown here is derived from an EMBL/GenBank/DDBJ whole genome shotgun (WGS) entry which is preliminary data.</text>
</comment>
<feature type="non-terminal residue" evidence="2">
    <location>
        <position position="144"/>
    </location>
</feature>
<gene>
    <name evidence="2" type="ORF">ENK01_02610</name>
</gene>
<dbReference type="PANTHER" id="PTHR36512:SF3">
    <property type="entry name" value="BLR5678 PROTEIN"/>
    <property type="match status" value="1"/>
</dbReference>
<dbReference type="Pfam" id="PF03576">
    <property type="entry name" value="Peptidase_S58"/>
    <property type="match status" value="1"/>
</dbReference>
<organism evidence="2">
    <name type="scientific">Hellea balneolensis</name>
    <dbReference type="NCBI Taxonomy" id="287478"/>
    <lineage>
        <taxon>Bacteria</taxon>
        <taxon>Pseudomonadati</taxon>
        <taxon>Pseudomonadota</taxon>
        <taxon>Alphaproteobacteria</taxon>
        <taxon>Maricaulales</taxon>
        <taxon>Robiginitomaculaceae</taxon>
        <taxon>Hellea</taxon>
    </lineage>
</organism>
<dbReference type="AlphaFoldDB" id="A0A7V5NXG7"/>
<dbReference type="InterPro" id="IPR016117">
    <property type="entry name" value="ArgJ-like_dom_sf"/>
</dbReference>
<accession>A0A7V5NXG7</accession>
<comment type="similarity">
    <text evidence="1">Belongs to the peptidase S58 family.</text>
</comment>
<dbReference type="PANTHER" id="PTHR36512">
    <property type="entry name" value="D-AMINOPEPTIDASE"/>
    <property type="match status" value="1"/>
</dbReference>
<dbReference type="EMBL" id="DROP01000176">
    <property type="protein sequence ID" value="HHI88821.1"/>
    <property type="molecule type" value="Genomic_DNA"/>
</dbReference>
<protein>
    <submittedName>
        <fullName evidence="2">Peptidase T4</fullName>
    </submittedName>
</protein>
<name>A0A7V5NXG7_9PROT</name>
<dbReference type="Proteomes" id="UP000885806">
    <property type="component" value="Unassembled WGS sequence"/>
</dbReference>
<evidence type="ECO:0000256" key="1">
    <source>
        <dbReference type="ARBA" id="ARBA00007068"/>
    </source>
</evidence>
<sequence length="144" mass="14662">MAAGCDWPARIKPAISEAMKNLLTDIRGLKVGNAHDEKVRTGVTVIVPDRPALCAVDVRGGGPGTRETDALSADGSVEHIHAIVLSGGSVYGLAAADAVCAQLGAKRMGYEVAPAPVPVSPIVPSAILFDNANGGDKAWGNTPP</sequence>
<reference evidence="2" key="1">
    <citation type="journal article" date="2020" name="mSystems">
        <title>Genome- and Community-Level Interaction Insights into Carbon Utilization and Element Cycling Functions of Hydrothermarchaeota in Hydrothermal Sediment.</title>
        <authorList>
            <person name="Zhou Z."/>
            <person name="Liu Y."/>
            <person name="Xu W."/>
            <person name="Pan J."/>
            <person name="Luo Z.H."/>
            <person name="Li M."/>
        </authorList>
    </citation>
    <scope>NUCLEOTIDE SEQUENCE [LARGE SCALE GENOMIC DNA]</scope>
    <source>
        <strain evidence="2">HyVt-538</strain>
    </source>
</reference>
<dbReference type="InterPro" id="IPR005321">
    <property type="entry name" value="Peptidase_S58_DmpA"/>
</dbReference>
<dbReference type="Gene3D" id="3.60.70.12">
    <property type="entry name" value="L-amino peptidase D-ALA esterase/amidase"/>
    <property type="match status" value="1"/>
</dbReference>
<dbReference type="SUPFAM" id="SSF56266">
    <property type="entry name" value="DmpA/ArgJ-like"/>
    <property type="match status" value="1"/>
</dbReference>
<evidence type="ECO:0000313" key="2">
    <source>
        <dbReference type="EMBL" id="HHI88821.1"/>
    </source>
</evidence>
<proteinExistence type="inferred from homology"/>
<dbReference type="GO" id="GO:0004177">
    <property type="term" value="F:aminopeptidase activity"/>
    <property type="evidence" value="ECO:0007669"/>
    <property type="project" value="TreeGrafter"/>
</dbReference>